<feature type="transmembrane region" description="Helical" evidence="6">
    <location>
        <begin position="37"/>
        <end position="62"/>
    </location>
</feature>
<name>A0A937JA70_9GAMM</name>
<evidence type="ECO:0000256" key="5">
    <source>
        <dbReference type="ARBA" id="ARBA00023136"/>
    </source>
</evidence>
<evidence type="ECO:0000313" key="7">
    <source>
        <dbReference type="EMBL" id="MBL6902755.1"/>
    </source>
</evidence>
<dbReference type="GO" id="GO:0015171">
    <property type="term" value="F:amino acid transmembrane transporter activity"/>
    <property type="evidence" value="ECO:0007669"/>
    <property type="project" value="TreeGrafter"/>
</dbReference>
<dbReference type="InterPro" id="IPR001123">
    <property type="entry name" value="LeuE-type"/>
</dbReference>
<organism evidence="7 8">
    <name type="scientific">SAR86 cluster bacterium</name>
    <dbReference type="NCBI Taxonomy" id="2030880"/>
    <lineage>
        <taxon>Bacteria</taxon>
        <taxon>Pseudomonadati</taxon>
        <taxon>Pseudomonadota</taxon>
        <taxon>Gammaproteobacteria</taxon>
        <taxon>SAR86 cluster</taxon>
    </lineage>
</organism>
<feature type="transmembrane region" description="Helical" evidence="6">
    <location>
        <begin position="69"/>
        <end position="88"/>
    </location>
</feature>
<feature type="transmembrane region" description="Helical" evidence="6">
    <location>
        <begin position="138"/>
        <end position="161"/>
    </location>
</feature>
<dbReference type="PANTHER" id="PTHR30086:SF17">
    <property type="entry name" value="LYSE FAMILY TRANSLOCATOR"/>
    <property type="match status" value="1"/>
</dbReference>
<comment type="caution">
    <text evidence="7">The sequence shown here is derived from an EMBL/GenBank/DDBJ whole genome shotgun (WGS) entry which is preliminary data.</text>
</comment>
<gene>
    <name evidence="7" type="ORF">ISR29_00955</name>
</gene>
<dbReference type="EMBL" id="JADHSG010000001">
    <property type="protein sequence ID" value="MBL6902755.1"/>
    <property type="molecule type" value="Genomic_DNA"/>
</dbReference>
<comment type="subcellular location">
    <subcellularLocation>
        <location evidence="1">Cell membrane</location>
        <topology evidence="1">Multi-pass membrane protein</topology>
    </subcellularLocation>
</comment>
<feature type="transmembrane region" description="Helical" evidence="6">
    <location>
        <begin position="108"/>
        <end position="131"/>
    </location>
</feature>
<evidence type="ECO:0000256" key="3">
    <source>
        <dbReference type="ARBA" id="ARBA00022692"/>
    </source>
</evidence>
<evidence type="ECO:0000256" key="1">
    <source>
        <dbReference type="ARBA" id="ARBA00004651"/>
    </source>
</evidence>
<dbReference type="Pfam" id="PF01810">
    <property type="entry name" value="LysE"/>
    <property type="match status" value="1"/>
</dbReference>
<accession>A0A937JA70</accession>
<dbReference type="GO" id="GO:0005886">
    <property type="term" value="C:plasma membrane"/>
    <property type="evidence" value="ECO:0007669"/>
    <property type="project" value="UniProtKB-SubCell"/>
</dbReference>
<dbReference type="Proteomes" id="UP000705230">
    <property type="component" value="Unassembled WGS sequence"/>
</dbReference>
<feature type="transmembrane region" description="Helical" evidence="6">
    <location>
        <begin position="181"/>
        <end position="200"/>
    </location>
</feature>
<reference evidence="7" key="1">
    <citation type="submission" date="2020-10" db="EMBL/GenBank/DDBJ databases">
        <title>Microbiome of the Black Sea water column analyzed by genome centric metagenomics.</title>
        <authorList>
            <person name="Cabello-Yeves P.J."/>
            <person name="Callieri C."/>
            <person name="Picazo A."/>
            <person name="Mehrshad M."/>
            <person name="Haro-Moreno J.M."/>
            <person name="Roda-Garcia J."/>
            <person name="Dzembekova N."/>
            <person name="Slabakova V."/>
            <person name="Slabakova N."/>
            <person name="Moncheva S."/>
            <person name="Rodriguez-Valera F."/>
        </authorList>
    </citation>
    <scope>NUCLEOTIDE SEQUENCE</scope>
    <source>
        <strain evidence="7">BS30m-G43</strain>
    </source>
</reference>
<keyword evidence="4 6" id="KW-1133">Transmembrane helix</keyword>
<protein>
    <submittedName>
        <fullName evidence="7">LysE family translocator</fullName>
    </submittedName>
</protein>
<evidence type="ECO:0000313" key="8">
    <source>
        <dbReference type="Proteomes" id="UP000705230"/>
    </source>
</evidence>
<sequence>MFIWSAIAHLLAVVSPGPDTALIIRQVARGGRLSGYYAAAGIGVGVFIHSVLASSGISLLVLSNANLKFIISLLGGLYLIYIGILSFIPNKNVKDGQNIYKYNTSSFFKGLLTNLLNIKAFIFFISLFTIITDSLNGIWLFLYPLYFSIMTMAWFCFLSFILTSPKLNFLFKKYDVQIEKFSSAFLVFIGLLIIFNIFYVN</sequence>
<proteinExistence type="predicted"/>
<dbReference type="PANTHER" id="PTHR30086">
    <property type="entry name" value="ARGININE EXPORTER PROTEIN ARGO"/>
    <property type="match status" value="1"/>
</dbReference>
<evidence type="ECO:0000256" key="6">
    <source>
        <dbReference type="SAM" id="Phobius"/>
    </source>
</evidence>
<keyword evidence="5 6" id="KW-0472">Membrane</keyword>
<evidence type="ECO:0000256" key="4">
    <source>
        <dbReference type="ARBA" id="ARBA00022989"/>
    </source>
</evidence>
<evidence type="ECO:0000256" key="2">
    <source>
        <dbReference type="ARBA" id="ARBA00022475"/>
    </source>
</evidence>
<keyword evidence="2" id="KW-1003">Cell membrane</keyword>
<dbReference type="AlphaFoldDB" id="A0A937JA70"/>
<keyword evidence="3 6" id="KW-0812">Transmembrane</keyword>